<protein>
    <submittedName>
        <fullName evidence="1">Phasin family protein</fullName>
    </submittedName>
</protein>
<organism evidence="1 2">
    <name type="scientific">Ottowia testudinis</name>
    <dbReference type="NCBI Taxonomy" id="2816950"/>
    <lineage>
        <taxon>Bacteria</taxon>
        <taxon>Pseudomonadati</taxon>
        <taxon>Pseudomonadota</taxon>
        <taxon>Betaproteobacteria</taxon>
        <taxon>Burkholderiales</taxon>
        <taxon>Comamonadaceae</taxon>
        <taxon>Ottowia</taxon>
    </lineage>
</organism>
<dbReference type="Pfam" id="PF05597">
    <property type="entry name" value="Phasin"/>
    <property type="match status" value="1"/>
</dbReference>
<evidence type="ECO:0000313" key="2">
    <source>
        <dbReference type="Proteomes" id="UP000663903"/>
    </source>
</evidence>
<proteinExistence type="predicted"/>
<dbReference type="KEGG" id="otd:J1M35_18835"/>
<dbReference type="PANTHER" id="PTHR38664">
    <property type="entry name" value="SLR0058 PROTEIN"/>
    <property type="match status" value="1"/>
</dbReference>
<dbReference type="PANTHER" id="PTHR38664:SF1">
    <property type="entry name" value="SLR0058 PROTEIN"/>
    <property type="match status" value="1"/>
</dbReference>
<dbReference type="EMBL" id="CP071796">
    <property type="protein sequence ID" value="QTD45057.1"/>
    <property type="molecule type" value="Genomic_DNA"/>
</dbReference>
<dbReference type="InterPro" id="IPR008769">
    <property type="entry name" value="PhaF_PhaI"/>
</dbReference>
<dbReference type="Proteomes" id="UP000663903">
    <property type="component" value="Chromosome"/>
</dbReference>
<keyword evidence="2" id="KW-1185">Reference proteome</keyword>
<name>A0A975CFX3_9BURK</name>
<dbReference type="RefSeq" id="WP_208008809.1">
    <property type="nucleotide sequence ID" value="NZ_CP071796.1"/>
</dbReference>
<reference evidence="1" key="1">
    <citation type="submission" date="2021-03" db="EMBL/GenBank/DDBJ databases">
        <title>Ottowia sp. 27C isolated from the cloaca of a Giant Asian pond turtle (Heosemys grandis).</title>
        <authorList>
            <person name="Spergser J."/>
            <person name="Busse H.-J."/>
        </authorList>
    </citation>
    <scope>NUCLEOTIDE SEQUENCE</scope>
    <source>
        <strain evidence="1">27C</strain>
    </source>
</reference>
<accession>A0A975CFX3</accession>
<gene>
    <name evidence="1" type="ORF">J1M35_18835</name>
</gene>
<evidence type="ECO:0000313" key="1">
    <source>
        <dbReference type="EMBL" id="QTD45057.1"/>
    </source>
</evidence>
<dbReference type="AlphaFoldDB" id="A0A975CFX3"/>
<sequence length="143" mass="15233">MNTKRKPSAAPPETAHDNVWLAGLGALAQAQARGSEAFDALVREGMAQQAKARETAQAELSKAAERLATLTAGASVTPWDRLGGIFETRVAQALERMGMPAPQAIGTLLTRIDALEQRITALERQLPAAPVKPTRTRGKTRAP</sequence>